<feature type="compositionally biased region" description="Basic and acidic residues" evidence="4">
    <location>
        <begin position="147"/>
        <end position="165"/>
    </location>
</feature>
<feature type="compositionally biased region" description="Basic and acidic residues" evidence="4">
    <location>
        <begin position="173"/>
        <end position="185"/>
    </location>
</feature>
<protein>
    <recommendedName>
        <fullName evidence="7">Pentatricopeptide repeat-containing protein</fullName>
    </recommendedName>
</protein>
<evidence type="ECO:0000256" key="1">
    <source>
        <dbReference type="ARBA" id="ARBA00007626"/>
    </source>
</evidence>
<dbReference type="InterPro" id="IPR011990">
    <property type="entry name" value="TPR-like_helical_dom_sf"/>
</dbReference>
<evidence type="ECO:0000313" key="5">
    <source>
        <dbReference type="EMBL" id="WOL15953.1"/>
    </source>
</evidence>
<dbReference type="PANTHER" id="PTHR47447">
    <property type="entry name" value="OS03G0856100 PROTEIN"/>
    <property type="match status" value="1"/>
</dbReference>
<name>A0AAQ3KZH0_9LILI</name>
<dbReference type="Pfam" id="PF13041">
    <property type="entry name" value="PPR_2"/>
    <property type="match status" value="1"/>
</dbReference>
<evidence type="ECO:0000313" key="6">
    <source>
        <dbReference type="Proteomes" id="UP001327560"/>
    </source>
</evidence>
<organism evidence="5 6">
    <name type="scientific">Canna indica</name>
    <name type="common">Indian-shot</name>
    <dbReference type="NCBI Taxonomy" id="4628"/>
    <lineage>
        <taxon>Eukaryota</taxon>
        <taxon>Viridiplantae</taxon>
        <taxon>Streptophyta</taxon>
        <taxon>Embryophyta</taxon>
        <taxon>Tracheophyta</taxon>
        <taxon>Spermatophyta</taxon>
        <taxon>Magnoliopsida</taxon>
        <taxon>Liliopsida</taxon>
        <taxon>Zingiberales</taxon>
        <taxon>Cannaceae</taxon>
        <taxon>Canna</taxon>
    </lineage>
</organism>
<dbReference type="PROSITE" id="PS51375">
    <property type="entry name" value="PPR"/>
    <property type="match status" value="3"/>
</dbReference>
<dbReference type="Pfam" id="PF01535">
    <property type="entry name" value="PPR"/>
    <property type="match status" value="1"/>
</dbReference>
<dbReference type="Gene3D" id="1.25.40.10">
    <property type="entry name" value="Tetratricopeptide repeat domain"/>
    <property type="match status" value="1"/>
</dbReference>
<gene>
    <name evidence="5" type="ORF">Cni_G24735</name>
</gene>
<evidence type="ECO:0000256" key="4">
    <source>
        <dbReference type="SAM" id="MobiDB-lite"/>
    </source>
</evidence>
<feature type="compositionally biased region" description="Low complexity" evidence="4">
    <location>
        <begin position="18"/>
        <end position="29"/>
    </location>
</feature>
<evidence type="ECO:0000256" key="3">
    <source>
        <dbReference type="PROSITE-ProRule" id="PRU00708"/>
    </source>
</evidence>
<sequence>MDPLHLSTRAPGTRKRNPVSSVPLNPRPSRLLSSPPLPFSNSYFMATATAAMPRSLFSSSHRLLLFVVASSLSRFPRFKPTSAFSLSSFAGRRHVTTLCGIGSSCSSLTPCLRPLFGSSLRSFSSPPRSGNTNTTASFDWSDDEGDHADGEMKTRTKTKEIDKSELPPPYDPFSKKPVVEEPRDPSDLQEIFHKMRTEGLTNYAIKMFDALSKDGLTHEALQLFAVIKDKGTMPDVVAHTAVLEAYANAGGHSKEAMRTYERMLASGVSPNAYTFAVLVKGLAKDGRLPEARKYLLEMMGKGIRPNAGTYLAVFEAYHREQKMDDARALLEEMRGKGFEPDEKVVRENLGKRGQVFRGIMDLLFGK</sequence>
<keyword evidence="2" id="KW-0677">Repeat</keyword>
<feature type="repeat" description="PPR" evidence="3">
    <location>
        <begin position="235"/>
        <end position="270"/>
    </location>
</feature>
<dbReference type="InterPro" id="IPR002885">
    <property type="entry name" value="PPR_rpt"/>
</dbReference>
<proteinExistence type="inferred from homology"/>
<feature type="region of interest" description="Disordered" evidence="4">
    <location>
        <begin position="1"/>
        <end position="29"/>
    </location>
</feature>
<feature type="repeat" description="PPR" evidence="3">
    <location>
        <begin position="306"/>
        <end position="340"/>
    </location>
</feature>
<feature type="repeat" description="PPR" evidence="3">
    <location>
        <begin position="271"/>
        <end position="305"/>
    </location>
</feature>
<dbReference type="PANTHER" id="PTHR47447:SF17">
    <property type="entry name" value="OS12G0638900 PROTEIN"/>
    <property type="match status" value="1"/>
</dbReference>
<reference evidence="5 6" key="1">
    <citation type="submission" date="2023-10" db="EMBL/GenBank/DDBJ databases">
        <title>Chromosome-scale genome assembly provides insights into flower coloration mechanisms of Canna indica.</title>
        <authorList>
            <person name="Li C."/>
        </authorList>
    </citation>
    <scope>NUCLEOTIDE SEQUENCE [LARGE SCALE GENOMIC DNA]</scope>
    <source>
        <tissue evidence="5">Flower</tissue>
    </source>
</reference>
<dbReference type="NCBIfam" id="TIGR00756">
    <property type="entry name" value="PPR"/>
    <property type="match status" value="2"/>
</dbReference>
<keyword evidence="6" id="KW-1185">Reference proteome</keyword>
<dbReference type="AlphaFoldDB" id="A0AAQ3KZH0"/>
<dbReference type="Pfam" id="PF13812">
    <property type="entry name" value="PPR_3"/>
    <property type="match status" value="1"/>
</dbReference>
<feature type="region of interest" description="Disordered" evidence="4">
    <location>
        <begin position="122"/>
        <end position="185"/>
    </location>
</feature>
<dbReference type="EMBL" id="CP136897">
    <property type="protein sequence ID" value="WOL15953.1"/>
    <property type="molecule type" value="Genomic_DNA"/>
</dbReference>
<dbReference type="Proteomes" id="UP001327560">
    <property type="component" value="Chromosome 8"/>
</dbReference>
<accession>A0AAQ3KZH0</accession>
<evidence type="ECO:0008006" key="7">
    <source>
        <dbReference type="Google" id="ProtNLM"/>
    </source>
</evidence>
<comment type="similarity">
    <text evidence="1">Belongs to the PPR family. P subfamily.</text>
</comment>
<evidence type="ECO:0000256" key="2">
    <source>
        <dbReference type="ARBA" id="ARBA00022737"/>
    </source>
</evidence>